<accession>A0ACB9A6Y9</accession>
<proteinExistence type="predicted"/>
<evidence type="ECO:0000313" key="1">
    <source>
        <dbReference type="EMBL" id="KAI3705511.1"/>
    </source>
</evidence>
<organism evidence="1 2">
    <name type="scientific">Smallanthus sonchifolius</name>
    <dbReference type="NCBI Taxonomy" id="185202"/>
    <lineage>
        <taxon>Eukaryota</taxon>
        <taxon>Viridiplantae</taxon>
        <taxon>Streptophyta</taxon>
        <taxon>Embryophyta</taxon>
        <taxon>Tracheophyta</taxon>
        <taxon>Spermatophyta</taxon>
        <taxon>Magnoliopsida</taxon>
        <taxon>eudicotyledons</taxon>
        <taxon>Gunneridae</taxon>
        <taxon>Pentapetalae</taxon>
        <taxon>asterids</taxon>
        <taxon>campanulids</taxon>
        <taxon>Asterales</taxon>
        <taxon>Asteraceae</taxon>
        <taxon>Asteroideae</taxon>
        <taxon>Heliantheae alliance</taxon>
        <taxon>Millerieae</taxon>
        <taxon>Smallanthus</taxon>
    </lineage>
</organism>
<evidence type="ECO:0000313" key="2">
    <source>
        <dbReference type="Proteomes" id="UP001056120"/>
    </source>
</evidence>
<keyword evidence="2" id="KW-1185">Reference proteome</keyword>
<dbReference type="EMBL" id="CM042042">
    <property type="protein sequence ID" value="KAI3705511.1"/>
    <property type="molecule type" value="Genomic_DNA"/>
</dbReference>
<gene>
    <name evidence="1" type="ORF">L1987_75750</name>
</gene>
<name>A0ACB9A6Y9_9ASTR</name>
<protein>
    <submittedName>
        <fullName evidence="1">Uncharacterized protein</fullName>
    </submittedName>
</protein>
<sequence>MAGEAGTALKASSRSGEQGMDGGSGGDKGEDWGLSSAQNDKSDVSAATTKRSDSESVLSSYNVNLHIYRERGHLHSPSSCCPHPFLIHRHRHRVITNNHRHHRRIMSTDLQLRQDLPAIRLTSLKIKLPDESCIVQLEVEECQTPKSPRHQIPEVTECPPAPKKQRLAAPSCKRRISEFEFYEIVARDEIESFFRSGFEFISQNSSTNMTTCIPL</sequence>
<reference evidence="1 2" key="2">
    <citation type="journal article" date="2022" name="Mol. Ecol. Resour.">
        <title>The genomes of chicory, endive, great burdock and yacon provide insights into Asteraceae paleo-polyploidization history and plant inulin production.</title>
        <authorList>
            <person name="Fan W."/>
            <person name="Wang S."/>
            <person name="Wang H."/>
            <person name="Wang A."/>
            <person name="Jiang F."/>
            <person name="Liu H."/>
            <person name="Zhao H."/>
            <person name="Xu D."/>
            <person name="Zhang Y."/>
        </authorList>
    </citation>
    <scope>NUCLEOTIDE SEQUENCE [LARGE SCALE GENOMIC DNA]</scope>
    <source>
        <strain evidence="2">cv. Yunnan</strain>
        <tissue evidence="1">Leaves</tissue>
    </source>
</reference>
<comment type="caution">
    <text evidence="1">The sequence shown here is derived from an EMBL/GenBank/DDBJ whole genome shotgun (WGS) entry which is preliminary data.</text>
</comment>
<dbReference type="Proteomes" id="UP001056120">
    <property type="component" value="Linkage Group LG25"/>
</dbReference>
<reference evidence="2" key="1">
    <citation type="journal article" date="2022" name="Mol. Ecol. Resour.">
        <title>The genomes of chicory, endive, great burdock and yacon provide insights into Asteraceae palaeo-polyploidization history and plant inulin production.</title>
        <authorList>
            <person name="Fan W."/>
            <person name="Wang S."/>
            <person name="Wang H."/>
            <person name="Wang A."/>
            <person name="Jiang F."/>
            <person name="Liu H."/>
            <person name="Zhao H."/>
            <person name="Xu D."/>
            <person name="Zhang Y."/>
        </authorList>
    </citation>
    <scope>NUCLEOTIDE SEQUENCE [LARGE SCALE GENOMIC DNA]</scope>
    <source>
        <strain evidence="2">cv. Yunnan</strain>
    </source>
</reference>